<dbReference type="EMBL" id="CAJOAY010033079">
    <property type="protein sequence ID" value="CAF4436228.1"/>
    <property type="molecule type" value="Genomic_DNA"/>
</dbReference>
<evidence type="ECO:0000313" key="1">
    <source>
        <dbReference type="EMBL" id="CAF4436228.1"/>
    </source>
</evidence>
<gene>
    <name evidence="1" type="ORF">OKA104_LOCUS53361</name>
</gene>
<accession>A0A820RJ24</accession>
<protein>
    <submittedName>
        <fullName evidence="1">Uncharacterized protein</fullName>
    </submittedName>
</protein>
<dbReference type="Proteomes" id="UP000663881">
    <property type="component" value="Unassembled WGS sequence"/>
</dbReference>
<proteinExistence type="predicted"/>
<organism evidence="1 2">
    <name type="scientific">Adineta steineri</name>
    <dbReference type="NCBI Taxonomy" id="433720"/>
    <lineage>
        <taxon>Eukaryota</taxon>
        <taxon>Metazoa</taxon>
        <taxon>Spiralia</taxon>
        <taxon>Gnathifera</taxon>
        <taxon>Rotifera</taxon>
        <taxon>Eurotatoria</taxon>
        <taxon>Bdelloidea</taxon>
        <taxon>Adinetida</taxon>
        <taxon>Adinetidae</taxon>
        <taxon>Adineta</taxon>
    </lineage>
</organism>
<comment type="caution">
    <text evidence="1">The sequence shown here is derived from an EMBL/GenBank/DDBJ whole genome shotgun (WGS) entry which is preliminary data.</text>
</comment>
<evidence type="ECO:0000313" key="2">
    <source>
        <dbReference type="Proteomes" id="UP000663881"/>
    </source>
</evidence>
<sequence>MVIYDVSQVRHKLLVANSIFIAGRNREVQKVMFYRPEWLKTYYIQPMLTITVAIEQQKRRQAINDLLDFFIN</sequence>
<reference evidence="1" key="1">
    <citation type="submission" date="2021-02" db="EMBL/GenBank/DDBJ databases">
        <authorList>
            <person name="Nowell W R."/>
        </authorList>
    </citation>
    <scope>NUCLEOTIDE SEQUENCE</scope>
</reference>
<dbReference type="AlphaFoldDB" id="A0A820RJ24"/>
<name>A0A820RJ24_9BILA</name>